<dbReference type="Gene3D" id="3.10.20.30">
    <property type="match status" value="1"/>
</dbReference>
<evidence type="ECO:0000313" key="1">
    <source>
        <dbReference type="EMBL" id="ACX52140.1"/>
    </source>
</evidence>
<dbReference type="KEGG" id="adg:Adeg_1007"/>
<dbReference type="InterPro" id="IPR003749">
    <property type="entry name" value="ThiS/MoaD-like"/>
</dbReference>
<dbReference type="OrthoDB" id="9801945at2"/>
<dbReference type="InterPro" id="IPR016155">
    <property type="entry name" value="Mopterin_synth/thiamin_S_b"/>
</dbReference>
<dbReference type="STRING" id="429009.Adeg_1007"/>
<keyword evidence="2" id="KW-1185">Reference proteome</keyword>
<proteinExistence type="predicted"/>
<dbReference type="EMBL" id="CP001785">
    <property type="protein sequence ID" value="ACX52140.1"/>
    <property type="molecule type" value="Genomic_DNA"/>
</dbReference>
<dbReference type="Proteomes" id="UP000002620">
    <property type="component" value="Chromosome"/>
</dbReference>
<reference evidence="1 2" key="1">
    <citation type="submission" date="2009-10" db="EMBL/GenBank/DDBJ databases">
        <title>Complete sequence of chromosome of Ammonifex degensii KC4.</title>
        <authorList>
            <consortium name="US DOE Joint Genome Institute"/>
            <person name="Kerfeld C."/>
            <person name="Goodner B."/>
            <person name="Huber H."/>
            <person name="Stetter K."/>
            <person name="Lucas S."/>
            <person name="Copeland A."/>
            <person name="Lapidus A."/>
            <person name="Glavina del Rio T."/>
            <person name="Dalin E."/>
            <person name="Tice H."/>
            <person name="Bruce D."/>
            <person name="Goodwin L."/>
            <person name="Pitluck S."/>
            <person name="Saunders E."/>
            <person name="Brettin T."/>
            <person name="Detter J.C."/>
            <person name="Han C."/>
            <person name="Larimer F."/>
            <person name="Land M."/>
            <person name="Hauser L."/>
            <person name="Kyrpides N."/>
            <person name="Ovchinnikova G."/>
            <person name="Richardson P."/>
        </authorList>
    </citation>
    <scope>NUCLEOTIDE SEQUENCE [LARGE SCALE GENOMIC DNA]</scope>
    <source>
        <strain evidence="2">DSM 10501 / KC4</strain>
    </source>
</reference>
<dbReference type="SUPFAM" id="SSF54285">
    <property type="entry name" value="MoaD/ThiS"/>
    <property type="match status" value="1"/>
</dbReference>
<evidence type="ECO:0000313" key="2">
    <source>
        <dbReference type="Proteomes" id="UP000002620"/>
    </source>
</evidence>
<organism evidence="1 2">
    <name type="scientific">Ammonifex degensii (strain DSM 10501 / KC4)</name>
    <dbReference type="NCBI Taxonomy" id="429009"/>
    <lineage>
        <taxon>Bacteria</taxon>
        <taxon>Bacillati</taxon>
        <taxon>Bacillota</taxon>
        <taxon>Clostridia</taxon>
        <taxon>Thermoanaerobacterales</taxon>
        <taxon>Thermoanaerobacteraceae</taxon>
        <taxon>Ammonifex</taxon>
    </lineage>
</organism>
<gene>
    <name evidence="1" type="ordered locus">Adeg_1007</name>
</gene>
<accession>C9RD13</accession>
<dbReference type="eggNOG" id="COG1977">
    <property type="taxonomic scope" value="Bacteria"/>
</dbReference>
<dbReference type="InterPro" id="IPR012675">
    <property type="entry name" value="Beta-grasp_dom_sf"/>
</dbReference>
<dbReference type="HOGENOM" id="CLU_114601_5_3_9"/>
<dbReference type="AlphaFoldDB" id="C9RD13"/>
<dbReference type="Pfam" id="PF02597">
    <property type="entry name" value="ThiS"/>
    <property type="match status" value="1"/>
</dbReference>
<dbReference type="CDD" id="cd17040">
    <property type="entry name" value="Ubl_MoaD_like"/>
    <property type="match status" value="1"/>
</dbReference>
<protein>
    <submittedName>
        <fullName evidence="1">ThiamineS protein</fullName>
    </submittedName>
</protein>
<name>C9RD13_AMMDK</name>
<sequence length="79" mass="8542">MRVEVRLFGGLEKYKGGVRFGESFPVDLPEGGRVAELLAHLGIPPSQVFSVLVNGRHVFLETPLREGDRVALFPPLGGG</sequence>